<dbReference type="RefSeq" id="WP_326075655.1">
    <property type="nucleotide sequence ID" value="NZ_JARLKY010000099.1"/>
</dbReference>
<protein>
    <submittedName>
        <fullName evidence="1">Uncharacterized protein</fullName>
    </submittedName>
</protein>
<accession>A0ABU6GBS4</accession>
<dbReference type="Proteomes" id="UP001338137">
    <property type="component" value="Unassembled WGS sequence"/>
</dbReference>
<name>A0ABU6GBS4_9BACL</name>
<organism evidence="1 2">
    <name type="scientific">Paenibacillus alba</name>
    <dbReference type="NCBI Taxonomy" id="1197127"/>
    <lineage>
        <taxon>Bacteria</taxon>
        <taxon>Bacillati</taxon>
        <taxon>Bacillota</taxon>
        <taxon>Bacilli</taxon>
        <taxon>Bacillales</taxon>
        <taxon>Paenibacillaceae</taxon>
        <taxon>Paenibacillus</taxon>
    </lineage>
</organism>
<gene>
    <name evidence="1" type="ORF">P4I72_31485</name>
</gene>
<dbReference type="EMBL" id="JARLKY010000099">
    <property type="protein sequence ID" value="MEC0231635.1"/>
    <property type="molecule type" value="Genomic_DNA"/>
</dbReference>
<reference evidence="1 2" key="1">
    <citation type="submission" date="2023-03" db="EMBL/GenBank/DDBJ databases">
        <title>Bacillus Genome Sequencing.</title>
        <authorList>
            <person name="Dunlap C."/>
        </authorList>
    </citation>
    <scope>NUCLEOTIDE SEQUENCE [LARGE SCALE GENOMIC DNA]</scope>
    <source>
        <strain evidence="1 2">BD-533</strain>
    </source>
</reference>
<evidence type="ECO:0000313" key="1">
    <source>
        <dbReference type="EMBL" id="MEC0231635.1"/>
    </source>
</evidence>
<proteinExistence type="predicted"/>
<evidence type="ECO:0000313" key="2">
    <source>
        <dbReference type="Proteomes" id="UP001338137"/>
    </source>
</evidence>
<comment type="caution">
    <text evidence="1">The sequence shown here is derived from an EMBL/GenBank/DDBJ whole genome shotgun (WGS) entry which is preliminary data.</text>
</comment>
<keyword evidence="2" id="KW-1185">Reference proteome</keyword>
<sequence length="125" mass="13764">MIFEWWERSAHWSVIETDFEDGSMVVLFSTGDCLFGRLGLLLAGFGLVRTSRLPFSQAQQRVGAFYALSLPFRQARLALGGFWLGSELETAFFAGSAAGWCFLCSEPAFSAGSACSWRVLAWFGA</sequence>